<dbReference type="Pfam" id="PF10824">
    <property type="entry name" value="T7SS_ESX_EspC"/>
    <property type="match status" value="1"/>
</dbReference>
<reference evidence="1 2" key="1">
    <citation type="submission" date="2020-08" db="EMBL/GenBank/DDBJ databases">
        <title>Sequencing the genomes of 1000 actinobacteria strains.</title>
        <authorList>
            <person name="Klenk H.-P."/>
        </authorList>
    </citation>
    <scope>NUCLEOTIDE SEQUENCE [LARGE SCALE GENOMIC DNA]</scope>
    <source>
        <strain evidence="1 2">DSM 45518</strain>
    </source>
</reference>
<name>A0A7W7G2M9_9ACTN</name>
<dbReference type="EMBL" id="JACHMF010000001">
    <property type="protein sequence ID" value="MBB4693982.1"/>
    <property type="molecule type" value="Genomic_DNA"/>
</dbReference>
<dbReference type="Proteomes" id="UP000542742">
    <property type="component" value="Unassembled WGS sequence"/>
</dbReference>
<evidence type="ECO:0000313" key="2">
    <source>
        <dbReference type="Proteomes" id="UP000542742"/>
    </source>
</evidence>
<organism evidence="1 2">
    <name type="scientific">Paractinoplanes abujensis</name>
    <dbReference type="NCBI Taxonomy" id="882441"/>
    <lineage>
        <taxon>Bacteria</taxon>
        <taxon>Bacillati</taxon>
        <taxon>Actinomycetota</taxon>
        <taxon>Actinomycetes</taxon>
        <taxon>Micromonosporales</taxon>
        <taxon>Micromonosporaceae</taxon>
        <taxon>Paractinoplanes</taxon>
    </lineage>
</organism>
<sequence length="99" mass="10292">MTDFSVDPAAVQRLSSVVSAAGSDVANFRTMLSNGARSPESEYVSGSDQSAADYSEALDSAVHALGQLGAALEGMATRLFMAGRLYADTETANTVEQEP</sequence>
<accession>A0A7W7G2M9</accession>
<keyword evidence="2" id="KW-1185">Reference proteome</keyword>
<dbReference type="GO" id="GO:0009306">
    <property type="term" value="P:protein secretion"/>
    <property type="evidence" value="ECO:0007669"/>
    <property type="project" value="InterPro"/>
</dbReference>
<evidence type="ECO:0000313" key="1">
    <source>
        <dbReference type="EMBL" id="MBB4693982.1"/>
    </source>
</evidence>
<dbReference type="AlphaFoldDB" id="A0A7W7G2M9"/>
<proteinExistence type="predicted"/>
<gene>
    <name evidence="1" type="ORF">BKA14_004130</name>
</gene>
<dbReference type="RefSeq" id="WP_184952542.1">
    <property type="nucleotide sequence ID" value="NZ_BOMC01000053.1"/>
</dbReference>
<comment type="caution">
    <text evidence="1">The sequence shown here is derived from an EMBL/GenBank/DDBJ whole genome shotgun (WGS) entry which is preliminary data.</text>
</comment>
<protein>
    <submittedName>
        <fullName evidence="1">Uncharacterized protein</fullName>
    </submittedName>
</protein>
<dbReference type="InterPro" id="IPR022536">
    <property type="entry name" value="EspC"/>
</dbReference>